<proteinExistence type="predicted"/>
<evidence type="ECO:0000313" key="3">
    <source>
        <dbReference type="Proteomes" id="UP000324222"/>
    </source>
</evidence>
<sequence length="165" mass="18398">MSREDLILAPWVPTRQISHTLVHFRSSEYQVSNSGCEDKSPQCLHASPHTGAFVTTPPRAYRCHGNTKSHRETLSPPATRAKLPKPEQRGVRAPSPVSANGLAILQTAVLTGNQSQCQGCQLQEFTLAVSWGDPLRKINRLDLGCWCRNRWRCVPTICVCEKTHE</sequence>
<reference evidence="2 3" key="1">
    <citation type="submission" date="2019-05" db="EMBL/GenBank/DDBJ databases">
        <title>Another draft genome of Portunus trituberculatus and its Hox gene families provides insights of decapod evolution.</title>
        <authorList>
            <person name="Jeong J.-H."/>
            <person name="Song I."/>
            <person name="Kim S."/>
            <person name="Choi T."/>
            <person name="Kim D."/>
            <person name="Ryu S."/>
            <person name="Kim W."/>
        </authorList>
    </citation>
    <scope>NUCLEOTIDE SEQUENCE [LARGE SCALE GENOMIC DNA]</scope>
    <source>
        <tissue evidence="2">Muscle</tissue>
    </source>
</reference>
<organism evidence="2 3">
    <name type="scientific">Portunus trituberculatus</name>
    <name type="common">Swimming crab</name>
    <name type="synonym">Neptunus trituberculatus</name>
    <dbReference type="NCBI Taxonomy" id="210409"/>
    <lineage>
        <taxon>Eukaryota</taxon>
        <taxon>Metazoa</taxon>
        <taxon>Ecdysozoa</taxon>
        <taxon>Arthropoda</taxon>
        <taxon>Crustacea</taxon>
        <taxon>Multicrustacea</taxon>
        <taxon>Malacostraca</taxon>
        <taxon>Eumalacostraca</taxon>
        <taxon>Eucarida</taxon>
        <taxon>Decapoda</taxon>
        <taxon>Pleocyemata</taxon>
        <taxon>Brachyura</taxon>
        <taxon>Eubrachyura</taxon>
        <taxon>Portunoidea</taxon>
        <taxon>Portunidae</taxon>
        <taxon>Portuninae</taxon>
        <taxon>Portunus</taxon>
    </lineage>
</organism>
<dbReference type="EMBL" id="VSRR010007056">
    <property type="protein sequence ID" value="MPC46124.1"/>
    <property type="molecule type" value="Genomic_DNA"/>
</dbReference>
<protein>
    <submittedName>
        <fullName evidence="2">Uncharacterized protein</fullName>
    </submittedName>
</protein>
<keyword evidence="3" id="KW-1185">Reference proteome</keyword>
<gene>
    <name evidence="2" type="ORF">E2C01_039833</name>
</gene>
<dbReference type="AlphaFoldDB" id="A0A5B7FP34"/>
<comment type="caution">
    <text evidence="2">The sequence shown here is derived from an EMBL/GenBank/DDBJ whole genome shotgun (WGS) entry which is preliminary data.</text>
</comment>
<dbReference type="Proteomes" id="UP000324222">
    <property type="component" value="Unassembled WGS sequence"/>
</dbReference>
<evidence type="ECO:0000256" key="1">
    <source>
        <dbReference type="SAM" id="MobiDB-lite"/>
    </source>
</evidence>
<accession>A0A5B7FP34</accession>
<feature type="region of interest" description="Disordered" evidence="1">
    <location>
        <begin position="64"/>
        <end position="95"/>
    </location>
</feature>
<name>A0A5B7FP34_PORTR</name>
<evidence type="ECO:0000313" key="2">
    <source>
        <dbReference type="EMBL" id="MPC46124.1"/>
    </source>
</evidence>